<comment type="subcellular location">
    <subcellularLocation>
        <location evidence="1">Membrane</location>
        <topology evidence="1">Multi-pass membrane protein</topology>
    </subcellularLocation>
</comment>
<feature type="repeat" description="ANK" evidence="7">
    <location>
        <begin position="88"/>
        <end position="120"/>
    </location>
</feature>
<dbReference type="InterPro" id="IPR036770">
    <property type="entry name" value="Ankyrin_rpt-contain_sf"/>
</dbReference>
<evidence type="ECO:0000313" key="10">
    <source>
        <dbReference type="EMBL" id="CAG9315370.1"/>
    </source>
</evidence>
<feature type="transmembrane region" description="Helical" evidence="8">
    <location>
        <begin position="372"/>
        <end position="391"/>
    </location>
</feature>
<feature type="transmembrane region" description="Helical" evidence="8">
    <location>
        <begin position="289"/>
        <end position="305"/>
    </location>
</feature>
<dbReference type="Pfam" id="PF13857">
    <property type="entry name" value="Ank_5"/>
    <property type="match status" value="1"/>
</dbReference>
<dbReference type="PROSITE" id="PS50297">
    <property type="entry name" value="ANK_REP_REGION"/>
    <property type="match status" value="3"/>
</dbReference>
<keyword evidence="2 8" id="KW-0812">Transmembrane</keyword>
<dbReference type="AlphaFoldDB" id="A0AAU9IUF6"/>
<evidence type="ECO:0000256" key="5">
    <source>
        <dbReference type="ARBA" id="ARBA00023043"/>
    </source>
</evidence>
<feature type="repeat" description="ANK" evidence="7">
    <location>
        <begin position="187"/>
        <end position="219"/>
    </location>
</feature>
<dbReference type="Gene3D" id="1.25.40.20">
    <property type="entry name" value="Ankyrin repeat-containing domain"/>
    <property type="match status" value="3"/>
</dbReference>
<comment type="domain">
    <text evidence="8">The DHHC domain is required for palmitoyltransferase activity.</text>
</comment>
<dbReference type="PANTHER" id="PTHR24161">
    <property type="entry name" value="ANK_REP_REGION DOMAIN-CONTAINING PROTEIN-RELATED"/>
    <property type="match status" value="1"/>
</dbReference>
<protein>
    <recommendedName>
        <fullName evidence="8">Palmitoyltransferase</fullName>
        <ecNumber evidence="8">2.3.1.225</ecNumber>
    </recommendedName>
</protein>
<dbReference type="Pfam" id="PF01529">
    <property type="entry name" value="DHHC"/>
    <property type="match status" value="1"/>
</dbReference>
<dbReference type="GO" id="GO:0019706">
    <property type="term" value="F:protein-cysteine S-palmitoyltransferase activity"/>
    <property type="evidence" value="ECO:0007669"/>
    <property type="project" value="UniProtKB-EC"/>
</dbReference>
<feature type="transmembrane region" description="Helical" evidence="8">
    <location>
        <begin position="264"/>
        <end position="283"/>
    </location>
</feature>
<dbReference type="EMBL" id="CAJZBQ010000013">
    <property type="protein sequence ID" value="CAG9315370.1"/>
    <property type="molecule type" value="Genomic_DNA"/>
</dbReference>
<evidence type="ECO:0000256" key="7">
    <source>
        <dbReference type="PROSITE-ProRule" id="PRU00023"/>
    </source>
</evidence>
<dbReference type="InterPro" id="IPR002110">
    <property type="entry name" value="Ankyrin_rpt"/>
</dbReference>
<evidence type="ECO:0000259" key="9">
    <source>
        <dbReference type="Pfam" id="PF01529"/>
    </source>
</evidence>
<evidence type="ECO:0000256" key="1">
    <source>
        <dbReference type="ARBA" id="ARBA00004141"/>
    </source>
</evidence>
<sequence>MDVVDKERHCEFISLVYKNNVPQIYTILRDYQIDPFLPTDSRGYSALHVCALNNSTTIVKFLIRYVQEFYKEKSQEIIHNWVNLKNLDGFTCLHLAVFRGNLKLVKLLINLGADPKAVTGHGLGVIHIAAQNDQIMMMVYFKSLGFMHEDQDYKGATPLHWASYIGSEMATCVLLSWGVNPNCRDEEGQTPLHLASINGNARIVRSLLLKGAEPNVSDSKGRTPTELARENGFESIVSLLNKPGWLSICGIKPPQRPVKYRRTLLVLFLGLLIFGCVSNLLVIHQNLEFFILNGFELFLFFIICHKNPGYLKKNPETTLLSLCEEYECNQICPECILKRMPRSRHCQICNKCVEKFDHHCPWINNCIGGKNLGLFYIFLLVTLIFLLWNSFMQLQILWHSQYSSIIDCPLLIQQILSGVSAFISLGFFMPVLLLFTVQTKNICSNTTTNERYSRTARGSLQGYERSDSDTLVKRDNCLRNIIEMCCNSNQIKRENIELNEMLENNDVRYTWVAKEYESLKKMLLE</sequence>
<comment type="catalytic activity">
    <reaction evidence="8">
        <text>L-cysteinyl-[protein] + hexadecanoyl-CoA = S-hexadecanoyl-L-cysteinyl-[protein] + CoA</text>
        <dbReference type="Rhea" id="RHEA:36683"/>
        <dbReference type="Rhea" id="RHEA-COMP:10131"/>
        <dbReference type="Rhea" id="RHEA-COMP:11032"/>
        <dbReference type="ChEBI" id="CHEBI:29950"/>
        <dbReference type="ChEBI" id="CHEBI:57287"/>
        <dbReference type="ChEBI" id="CHEBI:57379"/>
        <dbReference type="ChEBI" id="CHEBI:74151"/>
        <dbReference type="EC" id="2.3.1.225"/>
    </reaction>
</comment>
<evidence type="ECO:0000256" key="8">
    <source>
        <dbReference type="RuleBase" id="RU079119"/>
    </source>
</evidence>
<comment type="caution">
    <text evidence="10">The sequence shown here is derived from an EMBL/GenBank/DDBJ whole genome shotgun (WGS) entry which is preliminary data.</text>
</comment>
<reference evidence="10" key="1">
    <citation type="submission" date="2021-09" db="EMBL/GenBank/DDBJ databases">
        <authorList>
            <consortium name="AG Swart"/>
            <person name="Singh M."/>
            <person name="Singh A."/>
            <person name="Seah K."/>
            <person name="Emmerich C."/>
        </authorList>
    </citation>
    <scope>NUCLEOTIDE SEQUENCE</scope>
    <source>
        <strain evidence="10">ATCC30299</strain>
    </source>
</reference>
<dbReference type="PROSITE" id="PS50088">
    <property type="entry name" value="ANK_REPEAT"/>
    <property type="match status" value="3"/>
</dbReference>
<keyword evidence="3" id="KW-0677">Repeat</keyword>
<evidence type="ECO:0000313" key="11">
    <source>
        <dbReference type="Proteomes" id="UP001162131"/>
    </source>
</evidence>
<accession>A0AAU9IUF6</accession>
<dbReference type="SUPFAM" id="SSF48403">
    <property type="entry name" value="Ankyrin repeat"/>
    <property type="match status" value="1"/>
</dbReference>
<dbReference type="Pfam" id="PF12796">
    <property type="entry name" value="Ank_2"/>
    <property type="match status" value="1"/>
</dbReference>
<keyword evidence="5 7" id="KW-0040">ANK repeat</keyword>
<evidence type="ECO:0000256" key="3">
    <source>
        <dbReference type="ARBA" id="ARBA00022737"/>
    </source>
</evidence>
<keyword evidence="8" id="KW-0808">Transferase</keyword>
<dbReference type="GO" id="GO:0016020">
    <property type="term" value="C:membrane"/>
    <property type="evidence" value="ECO:0007669"/>
    <property type="project" value="UniProtKB-SubCell"/>
</dbReference>
<dbReference type="PROSITE" id="PS50216">
    <property type="entry name" value="DHHC"/>
    <property type="match status" value="1"/>
</dbReference>
<dbReference type="PANTHER" id="PTHR24161:SF85">
    <property type="entry name" value="PALMITOYLTRANSFERASE HIP14"/>
    <property type="match status" value="1"/>
</dbReference>
<feature type="transmembrane region" description="Helical" evidence="8">
    <location>
        <begin position="411"/>
        <end position="435"/>
    </location>
</feature>
<feature type="repeat" description="ANK" evidence="7">
    <location>
        <begin position="154"/>
        <end position="186"/>
    </location>
</feature>
<keyword evidence="6 8" id="KW-0472">Membrane</keyword>
<keyword evidence="11" id="KW-1185">Reference proteome</keyword>
<comment type="similarity">
    <text evidence="8">Belongs to the DHHC palmitoyltransferase family.</text>
</comment>
<keyword evidence="4 8" id="KW-1133">Transmembrane helix</keyword>
<name>A0AAU9IUF6_9CILI</name>
<dbReference type="Proteomes" id="UP001162131">
    <property type="component" value="Unassembled WGS sequence"/>
</dbReference>
<feature type="domain" description="Palmitoyltransferase DHHC" evidence="9">
    <location>
        <begin position="329"/>
        <end position="453"/>
    </location>
</feature>
<dbReference type="SMART" id="SM00248">
    <property type="entry name" value="ANK"/>
    <property type="match status" value="5"/>
</dbReference>
<proteinExistence type="inferred from homology"/>
<evidence type="ECO:0000256" key="6">
    <source>
        <dbReference type="ARBA" id="ARBA00023136"/>
    </source>
</evidence>
<gene>
    <name evidence="10" type="ORF">BSTOLATCC_MIC13143</name>
</gene>
<organism evidence="10 11">
    <name type="scientific">Blepharisma stoltei</name>
    <dbReference type="NCBI Taxonomy" id="1481888"/>
    <lineage>
        <taxon>Eukaryota</taxon>
        <taxon>Sar</taxon>
        <taxon>Alveolata</taxon>
        <taxon>Ciliophora</taxon>
        <taxon>Postciliodesmatophora</taxon>
        <taxon>Heterotrichea</taxon>
        <taxon>Heterotrichida</taxon>
        <taxon>Blepharismidae</taxon>
        <taxon>Blepharisma</taxon>
    </lineage>
</organism>
<evidence type="ECO:0000256" key="2">
    <source>
        <dbReference type="ARBA" id="ARBA00022692"/>
    </source>
</evidence>
<dbReference type="InterPro" id="IPR001594">
    <property type="entry name" value="Palmitoyltrfase_DHHC"/>
</dbReference>
<keyword evidence="8" id="KW-0012">Acyltransferase</keyword>
<dbReference type="EC" id="2.3.1.225" evidence="8"/>
<evidence type="ECO:0000256" key="4">
    <source>
        <dbReference type="ARBA" id="ARBA00022989"/>
    </source>
</evidence>